<comment type="subunit">
    <text evidence="8">Monomer.</text>
</comment>
<dbReference type="PANTHER" id="PTHR11956">
    <property type="entry name" value="ARGINYL-TRNA SYNTHETASE"/>
    <property type="match status" value="1"/>
</dbReference>
<dbReference type="EC" id="6.1.1.19" evidence="8"/>
<dbReference type="Gene3D" id="3.40.50.620">
    <property type="entry name" value="HUPs"/>
    <property type="match status" value="1"/>
</dbReference>
<dbReference type="NCBIfam" id="TIGR00456">
    <property type="entry name" value="argS"/>
    <property type="match status" value="1"/>
</dbReference>
<dbReference type="PANTHER" id="PTHR11956:SF5">
    <property type="entry name" value="ARGININE--TRNA LIGASE, CYTOPLASMIC"/>
    <property type="match status" value="1"/>
</dbReference>
<dbReference type="SUPFAM" id="SSF52374">
    <property type="entry name" value="Nucleotidylyl transferase"/>
    <property type="match status" value="1"/>
</dbReference>
<dbReference type="InterPro" id="IPR001278">
    <property type="entry name" value="Arg-tRNA-ligase"/>
</dbReference>
<evidence type="ECO:0000313" key="12">
    <source>
        <dbReference type="EMBL" id="PVY88708.1"/>
    </source>
</evidence>
<dbReference type="Pfam" id="PF05746">
    <property type="entry name" value="DALR_1"/>
    <property type="match status" value="1"/>
</dbReference>
<dbReference type="EMBL" id="QEKV01000016">
    <property type="protein sequence ID" value="PVY88708.1"/>
    <property type="molecule type" value="Genomic_DNA"/>
</dbReference>
<evidence type="ECO:0000256" key="3">
    <source>
        <dbReference type="ARBA" id="ARBA00022741"/>
    </source>
</evidence>
<dbReference type="CDD" id="cd00671">
    <property type="entry name" value="ArgRS_core"/>
    <property type="match status" value="1"/>
</dbReference>
<dbReference type="Proteomes" id="UP000245793">
    <property type="component" value="Unassembled WGS sequence"/>
</dbReference>
<sequence>MNYKEKLIKILQKEIDLPETELDRLIEIPSDSTLGDFALPCFAFAKTLRKAPQMISQELQSKLDVKPYFEKVEAVGPYLNFFISKASLLQSLKEKVEIEKEEFGKSDIGQNRNVVIDYSSTNIAKPFHIGHIRSTLIGNAIYRIANRLGYNAVGVNHLGDYGTQFGMLIAAYKKWGNKEEIEKNPIDEFLKLYVRMNKEIEEDPEKREEAHYWFKKLEEEDAEAQKIWKWMRDLSLCEFNKVYDRLKIKFDSYNGEAFYQDKIGDVVKELAEKNLLTESDGCEIIDLEKYNLTPLIITKSNGTSTYATRDIAAAEYRKKTYDFYKNIYVVATEQNLHFKQLFKTLELMGYEWAKDCVHVGFGMVSVEDGALSTRKGKVLYLEDVLNKAEEKTLEIIKERNPELENKEEIASKVGIGAIKFQELYNQRIKDYVFNWDKTLSFEGETGPYVQYTYARANSVIEKSGITPKISDLKEELMNEQELQLFKKIYQIPDVIKDAFEKYEPYLISRKLMDVVKDFNRYYYNNQIISDDIELTKHRIGIAYLIKTVIKSQLSLLGIETVEKM</sequence>
<feature type="domain" description="Arginyl tRNA synthetase N-terminal" evidence="11">
    <location>
        <begin position="1"/>
        <end position="83"/>
    </location>
</feature>
<evidence type="ECO:0000259" key="10">
    <source>
        <dbReference type="SMART" id="SM00836"/>
    </source>
</evidence>
<organism evidence="12 13">
    <name type="scientific">Ezakiella coagulans</name>
    <dbReference type="NCBI Taxonomy" id="46507"/>
    <lineage>
        <taxon>Bacteria</taxon>
        <taxon>Bacillati</taxon>
        <taxon>Bacillota</taxon>
        <taxon>Tissierellia</taxon>
        <taxon>Ezakiella</taxon>
    </lineage>
</organism>
<comment type="subcellular location">
    <subcellularLocation>
        <location evidence="8">Cytoplasm</location>
    </subcellularLocation>
</comment>
<protein>
    <recommendedName>
        <fullName evidence="8">Arginine--tRNA ligase</fullName>
        <ecNumber evidence="8">6.1.1.19</ecNumber>
    </recommendedName>
    <alternativeName>
        <fullName evidence="8">Arginyl-tRNA synthetase</fullName>
        <shortName evidence="8">ArgRS</shortName>
    </alternativeName>
</protein>
<comment type="caution">
    <text evidence="8">Lacks conserved residue(s) required for the propagation of feature annotation.</text>
</comment>
<feature type="domain" description="DALR anticodon binding" evidence="10">
    <location>
        <begin position="449"/>
        <end position="564"/>
    </location>
</feature>
<keyword evidence="13" id="KW-1185">Reference proteome</keyword>
<comment type="similarity">
    <text evidence="1 8 9">Belongs to the class-I aminoacyl-tRNA synthetase family.</text>
</comment>
<dbReference type="InterPro" id="IPR008909">
    <property type="entry name" value="DALR_anticod-bd"/>
</dbReference>
<dbReference type="GO" id="GO:0005524">
    <property type="term" value="F:ATP binding"/>
    <property type="evidence" value="ECO:0007669"/>
    <property type="project" value="UniProtKB-UniRule"/>
</dbReference>
<keyword evidence="5 8" id="KW-0648">Protein biosynthesis</keyword>
<name>A0A2U1DM08_9FIRM</name>
<dbReference type="Pfam" id="PF03485">
    <property type="entry name" value="Arg_tRNA_synt_N"/>
    <property type="match status" value="1"/>
</dbReference>
<keyword evidence="3 8" id="KW-0547">Nucleotide-binding</keyword>
<evidence type="ECO:0000256" key="5">
    <source>
        <dbReference type="ARBA" id="ARBA00022917"/>
    </source>
</evidence>
<keyword evidence="8" id="KW-0963">Cytoplasm</keyword>
<evidence type="ECO:0000256" key="4">
    <source>
        <dbReference type="ARBA" id="ARBA00022840"/>
    </source>
</evidence>
<dbReference type="InterPro" id="IPR005148">
    <property type="entry name" value="Arg-tRNA-synth_N"/>
</dbReference>
<dbReference type="InterPro" id="IPR035684">
    <property type="entry name" value="ArgRS_core"/>
</dbReference>
<dbReference type="Pfam" id="PF00750">
    <property type="entry name" value="tRNA-synt_1d"/>
    <property type="match status" value="1"/>
</dbReference>
<dbReference type="InterPro" id="IPR014729">
    <property type="entry name" value="Rossmann-like_a/b/a_fold"/>
</dbReference>
<evidence type="ECO:0000256" key="2">
    <source>
        <dbReference type="ARBA" id="ARBA00022598"/>
    </source>
</evidence>
<evidence type="ECO:0000259" key="11">
    <source>
        <dbReference type="SMART" id="SM01016"/>
    </source>
</evidence>
<keyword evidence="6 8" id="KW-0030">Aminoacyl-tRNA synthetase</keyword>
<evidence type="ECO:0000256" key="6">
    <source>
        <dbReference type="ARBA" id="ARBA00023146"/>
    </source>
</evidence>
<dbReference type="InterPro" id="IPR036695">
    <property type="entry name" value="Arg-tRNA-synth_N_sf"/>
</dbReference>
<dbReference type="SUPFAM" id="SSF47323">
    <property type="entry name" value="Anticodon-binding domain of a subclass of class I aminoacyl-tRNA synthetases"/>
    <property type="match status" value="1"/>
</dbReference>
<dbReference type="PRINTS" id="PR01038">
    <property type="entry name" value="TRNASYNTHARG"/>
</dbReference>
<gene>
    <name evidence="8" type="primary">argS</name>
    <name evidence="12" type="ORF">C7381_1163</name>
</gene>
<evidence type="ECO:0000256" key="9">
    <source>
        <dbReference type="RuleBase" id="RU363038"/>
    </source>
</evidence>
<dbReference type="AlphaFoldDB" id="A0A2U1DM08"/>
<proteinExistence type="inferred from homology"/>
<dbReference type="FunFam" id="3.40.50.620:FF:000116">
    <property type="entry name" value="Arginine--tRNA ligase"/>
    <property type="match status" value="1"/>
</dbReference>
<evidence type="ECO:0000256" key="8">
    <source>
        <dbReference type="HAMAP-Rule" id="MF_00123"/>
    </source>
</evidence>
<keyword evidence="2 8" id="KW-0436">Ligase</keyword>
<dbReference type="HAMAP" id="MF_00123">
    <property type="entry name" value="Arg_tRNA_synth"/>
    <property type="match status" value="1"/>
</dbReference>
<dbReference type="GO" id="GO:0005737">
    <property type="term" value="C:cytoplasm"/>
    <property type="evidence" value="ECO:0007669"/>
    <property type="project" value="UniProtKB-SubCell"/>
</dbReference>
<accession>A0A2U1DM08</accession>
<dbReference type="Gene3D" id="1.10.730.10">
    <property type="entry name" value="Isoleucyl-tRNA Synthetase, Domain 1"/>
    <property type="match status" value="1"/>
</dbReference>
<evidence type="ECO:0000256" key="7">
    <source>
        <dbReference type="ARBA" id="ARBA00049339"/>
    </source>
</evidence>
<dbReference type="RefSeq" id="WP_116480604.1">
    <property type="nucleotide sequence ID" value="NZ_JBKYKF010000050.1"/>
</dbReference>
<dbReference type="InterPro" id="IPR009080">
    <property type="entry name" value="tRNAsynth_Ia_anticodon-bd"/>
</dbReference>
<evidence type="ECO:0000256" key="1">
    <source>
        <dbReference type="ARBA" id="ARBA00005594"/>
    </source>
</evidence>
<dbReference type="SMART" id="SM00836">
    <property type="entry name" value="DALR_1"/>
    <property type="match status" value="1"/>
</dbReference>
<keyword evidence="4 8" id="KW-0067">ATP-binding</keyword>
<comment type="caution">
    <text evidence="12">The sequence shown here is derived from an EMBL/GenBank/DDBJ whole genome shotgun (WGS) entry which is preliminary data.</text>
</comment>
<dbReference type="GO" id="GO:0006420">
    <property type="term" value="P:arginyl-tRNA aminoacylation"/>
    <property type="evidence" value="ECO:0007669"/>
    <property type="project" value="UniProtKB-UniRule"/>
</dbReference>
<comment type="catalytic activity">
    <reaction evidence="7 8">
        <text>tRNA(Arg) + L-arginine + ATP = L-arginyl-tRNA(Arg) + AMP + diphosphate</text>
        <dbReference type="Rhea" id="RHEA:20301"/>
        <dbReference type="Rhea" id="RHEA-COMP:9658"/>
        <dbReference type="Rhea" id="RHEA-COMP:9673"/>
        <dbReference type="ChEBI" id="CHEBI:30616"/>
        <dbReference type="ChEBI" id="CHEBI:32682"/>
        <dbReference type="ChEBI" id="CHEBI:33019"/>
        <dbReference type="ChEBI" id="CHEBI:78442"/>
        <dbReference type="ChEBI" id="CHEBI:78513"/>
        <dbReference type="ChEBI" id="CHEBI:456215"/>
        <dbReference type="EC" id="6.1.1.19"/>
    </reaction>
</comment>
<dbReference type="Gene3D" id="3.30.1360.70">
    <property type="entry name" value="Arginyl tRNA synthetase N-terminal domain"/>
    <property type="match status" value="1"/>
</dbReference>
<dbReference type="GO" id="GO:0004814">
    <property type="term" value="F:arginine-tRNA ligase activity"/>
    <property type="evidence" value="ECO:0007669"/>
    <property type="project" value="UniProtKB-UniRule"/>
</dbReference>
<dbReference type="SUPFAM" id="SSF55190">
    <property type="entry name" value="Arginyl-tRNA synthetase (ArgRS), N-terminal 'additional' domain"/>
    <property type="match status" value="1"/>
</dbReference>
<reference evidence="12 13" key="1">
    <citation type="submission" date="2018-04" db="EMBL/GenBank/DDBJ databases">
        <title>Genomic Encyclopedia of Type Strains, Phase IV (KMG-IV): sequencing the most valuable type-strain genomes for metagenomic binning, comparative biology and taxonomic classification.</title>
        <authorList>
            <person name="Goeker M."/>
        </authorList>
    </citation>
    <scope>NUCLEOTIDE SEQUENCE [LARGE SCALE GENOMIC DNA]</scope>
    <source>
        <strain evidence="12 13">DSM 20705</strain>
    </source>
</reference>
<dbReference type="SMART" id="SM01016">
    <property type="entry name" value="Arg_tRNA_synt_N"/>
    <property type="match status" value="1"/>
</dbReference>
<evidence type="ECO:0000313" key="13">
    <source>
        <dbReference type="Proteomes" id="UP000245793"/>
    </source>
</evidence>